<dbReference type="GO" id="GO:0030288">
    <property type="term" value="C:outer membrane-bounded periplasmic space"/>
    <property type="evidence" value="ECO:0007669"/>
    <property type="project" value="TreeGrafter"/>
</dbReference>
<dbReference type="InterPro" id="IPR036034">
    <property type="entry name" value="PDZ_sf"/>
</dbReference>
<dbReference type="InterPro" id="IPR001478">
    <property type="entry name" value="PDZ"/>
</dbReference>
<name>A0A3E0HS41_9FLAO</name>
<protein>
    <submittedName>
        <fullName evidence="2">C-terminal processing protease CtpA/Prc</fullName>
    </submittedName>
</protein>
<dbReference type="InterPro" id="IPR041489">
    <property type="entry name" value="PDZ_6"/>
</dbReference>
<dbReference type="Pfam" id="PF18294">
    <property type="entry name" value="Pept_S41_N"/>
    <property type="match status" value="1"/>
</dbReference>
<dbReference type="InterPro" id="IPR005151">
    <property type="entry name" value="Tail-specific_protease"/>
</dbReference>
<dbReference type="PANTHER" id="PTHR32060">
    <property type="entry name" value="TAIL-SPECIFIC PROTEASE"/>
    <property type="match status" value="1"/>
</dbReference>
<proteinExistence type="predicted"/>
<dbReference type="SUPFAM" id="SSF52096">
    <property type="entry name" value="ClpP/crotonase"/>
    <property type="match status" value="1"/>
</dbReference>
<dbReference type="GO" id="GO:0007165">
    <property type="term" value="P:signal transduction"/>
    <property type="evidence" value="ECO:0007669"/>
    <property type="project" value="TreeGrafter"/>
</dbReference>
<dbReference type="InterPro" id="IPR041613">
    <property type="entry name" value="Pept_S41_N"/>
</dbReference>
<evidence type="ECO:0000313" key="3">
    <source>
        <dbReference type="Proteomes" id="UP000256884"/>
    </source>
</evidence>
<dbReference type="InterPro" id="IPR029045">
    <property type="entry name" value="ClpP/crotonase-like_dom_sf"/>
</dbReference>
<dbReference type="Gene3D" id="2.30.42.10">
    <property type="match status" value="1"/>
</dbReference>
<gene>
    <name evidence="2" type="ORF">C7448_10585</name>
</gene>
<dbReference type="SMART" id="SM00228">
    <property type="entry name" value="PDZ"/>
    <property type="match status" value="1"/>
</dbReference>
<dbReference type="Gene3D" id="3.30.750.170">
    <property type="match status" value="1"/>
</dbReference>
<comment type="caution">
    <text evidence="2">The sequence shown here is derived from an EMBL/GenBank/DDBJ whole genome shotgun (WGS) entry which is preliminary data.</text>
</comment>
<dbReference type="Proteomes" id="UP000256884">
    <property type="component" value="Unassembled WGS sequence"/>
</dbReference>
<dbReference type="EMBL" id="QUNS01000005">
    <property type="protein sequence ID" value="REH48805.1"/>
    <property type="molecule type" value="Genomic_DNA"/>
</dbReference>
<dbReference type="Pfam" id="PF03572">
    <property type="entry name" value="Peptidase_S41"/>
    <property type="match status" value="1"/>
</dbReference>
<reference evidence="2 3" key="1">
    <citation type="submission" date="2018-08" db="EMBL/GenBank/DDBJ databases">
        <title>Genomic Encyclopedia of Type Strains, Phase IV (KMG-IV): sequencing the most valuable type-strain genomes for metagenomic binning, comparative biology and taxonomic classification.</title>
        <authorList>
            <person name="Goeker M."/>
        </authorList>
    </citation>
    <scope>NUCLEOTIDE SEQUENCE [LARGE SCALE GENOMIC DNA]</scope>
    <source>
        <strain evidence="2 3">DSM 18841</strain>
    </source>
</reference>
<keyword evidence="2" id="KW-0645">Protease</keyword>
<dbReference type="PANTHER" id="PTHR32060:SF30">
    <property type="entry name" value="CARBOXY-TERMINAL PROCESSING PROTEASE CTPA"/>
    <property type="match status" value="1"/>
</dbReference>
<dbReference type="GO" id="GO:0008236">
    <property type="term" value="F:serine-type peptidase activity"/>
    <property type="evidence" value="ECO:0007669"/>
    <property type="project" value="InterPro"/>
</dbReference>
<dbReference type="SUPFAM" id="SSF50156">
    <property type="entry name" value="PDZ domain-like"/>
    <property type="match status" value="1"/>
</dbReference>
<sequence length="498" mass="56388">MRKIILLSFIFTILLSCSKDDKIIPKDGAEPVDEVKLNNKENNFVWKAMNSWYNWQEDVPNLVDSKDDNTNNYYTYLNSYGTPNDLFESLLYQYGEVDKFSWFIEDYIEQEKAFQGTSTSFGFRPVSVKVSETTIILLVTKVSENSPASEKGLKRGDIIIGIDGQKFTADNFNTVVKNYSNNTVEFILGESDGVTEKSKVSLTKREVNDNAIQLAKVFNDINGKKVGYLVYNGFRSSYDKELNNAFADFKAEGIQELILDFRYNGGGSVLTCGYLASMIYGEGTAEQDVFAKTVYNKKHTDRGFTLPFLNGIFQYDSDGNYLQGQDIPLNRLTGLSKIYVITSSSTASASEMIINGLRPYIDVITVGKTTYGKNVGSITLYDSPTTDYTDKSKATTTHKMAMQPITFQIFNKQNQSDYVNGFSANIEVNEFSSWNNFLPFGNENEILLKTILDNIKGVASKPQRPSNIQVIDNLQENRFEQEMYYESDFLKNINHLNF</sequence>
<dbReference type="Pfam" id="PF17820">
    <property type="entry name" value="PDZ_6"/>
    <property type="match status" value="1"/>
</dbReference>
<dbReference type="PROSITE" id="PS51257">
    <property type="entry name" value="PROKAR_LIPOPROTEIN"/>
    <property type="match status" value="1"/>
</dbReference>
<dbReference type="RefSeq" id="WP_115901348.1">
    <property type="nucleotide sequence ID" value="NZ_QUNS01000005.1"/>
</dbReference>
<dbReference type="AlphaFoldDB" id="A0A3E0HS41"/>
<dbReference type="PROSITE" id="PS50106">
    <property type="entry name" value="PDZ"/>
    <property type="match status" value="1"/>
</dbReference>
<dbReference type="GO" id="GO:0006508">
    <property type="term" value="P:proteolysis"/>
    <property type="evidence" value="ECO:0007669"/>
    <property type="project" value="UniProtKB-KW"/>
</dbReference>
<keyword evidence="3" id="KW-1185">Reference proteome</keyword>
<accession>A0A3E0HS41</accession>
<dbReference type="GO" id="GO:0004175">
    <property type="term" value="F:endopeptidase activity"/>
    <property type="evidence" value="ECO:0007669"/>
    <property type="project" value="TreeGrafter"/>
</dbReference>
<feature type="domain" description="PDZ" evidence="1">
    <location>
        <begin position="107"/>
        <end position="178"/>
    </location>
</feature>
<evidence type="ECO:0000259" key="1">
    <source>
        <dbReference type="PROSITE" id="PS50106"/>
    </source>
</evidence>
<evidence type="ECO:0000313" key="2">
    <source>
        <dbReference type="EMBL" id="REH48805.1"/>
    </source>
</evidence>
<dbReference type="Gene3D" id="3.90.226.10">
    <property type="entry name" value="2-enoyl-CoA Hydratase, Chain A, domain 1"/>
    <property type="match status" value="1"/>
</dbReference>
<dbReference type="CDD" id="cd07561">
    <property type="entry name" value="Peptidase_S41_CPP_like"/>
    <property type="match status" value="1"/>
</dbReference>
<organism evidence="2 3">
    <name type="scientific">Tenacibaculum gallaicum</name>
    <dbReference type="NCBI Taxonomy" id="561505"/>
    <lineage>
        <taxon>Bacteria</taxon>
        <taxon>Pseudomonadati</taxon>
        <taxon>Bacteroidota</taxon>
        <taxon>Flavobacteriia</taxon>
        <taxon>Flavobacteriales</taxon>
        <taxon>Flavobacteriaceae</taxon>
        <taxon>Tenacibaculum</taxon>
    </lineage>
</organism>
<dbReference type="OrthoDB" id="7168509at2"/>
<keyword evidence="2" id="KW-0378">Hydrolase</keyword>